<organismHost>
    <name type="scientific">Chlorella</name>
    <dbReference type="NCBI Taxonomy" id="3071"/>
</organismHost>
<dbReference type="GeneID" id="5659225"/>
<dbReference type="EMBL" id="DQ491002">
    <property type="protein sequence ID" value="ABT15271.1"/>
    <property type="molecule type" value="Genomic_DNA"/>
</dbReference>
<organism evidence="1 2">
    <name type="scientific">Paramecium bursaria Chlorella virus NY2A</name>
    <name type="common">PBCV-NY2A</name>
    <dbReference type="NCBI Taxonomy" id="46021"/>
    <lineage>
        <taxon>Viruses</taxon>
        <taxon>Varidnaviria</taxon>
        <taxon>Bamfordvirae</taxon>
        <taxon>Nucleocytoviricota</taxon>
        <taxon>Megaviricetes</taxon>
        <taxon>Algavirales</taxon>
        <taxon>Phycodnaviridae</taxon>
        <taxon>Chlorovirus</taxon>
        <taxon>Chlorovirus americanus</taxon>
    </lineage>
</organism>
<gene>
    <name evidence="1" type="primary">b872L</name>
    <name evidence="1" type="ORF">NY2A_b872L</name>
</gene>
<name>A7IY47_PBCVN</name>
<dbReference type="Proteomes" id="UP000202419">
    <property type="component" value="Segment"/>
</dbReference>
<dbReference type="RefSeq" id="YP_001498068.1">
    <property type="nucleotide sequence ID" value="NC_009898.1"/>
</dbReference>
<proteinExistence type="predicted"/>
<accession>A7IY47</accession>
<evidence type="ECO:0000313" key="1">
    <source>
        <dbReference type="EMBL" id="ABT15271.1"/>
    </source>
</evidence>
<sequence>MHVIVVIIYINKIRINTYKHHTNIKVYNGSYIYCSKNGHEAFYTHDECHFKMLFPQNQIINYKLKVSALPSKQAITA</sequence>
<reference evidence="1 2" key="1">
    <citation type="journal article" date="2007" name="Virology">
        <title>Sequence and annotation of the 369-kb NY-2A and the 345-kb AR158 viruses that infect Chlorella NC64A.</title>
        <authorList>
            <person name="Fitzgerald L.A."/>
            <person name="Graves M.V."/>
            <person name="Li X."/>
            <person name="Feldblyum T."/>
            <person name="Nierman W.C."/>
            <person name="Van Etten J.L."/>
        </authorList>
    </citation>
    <scope>NUCLEOTIDE SEQUENCE [LARGE SCALE GENOMIC DNA]</scope>
    <source>
        <strain evidence="1 2">NY-2A</strain>
    </source>
</reference>
<protein>
    <submittedName>
        <fullName evidence="1">Uncharacterized protein b872L</fullName>
    </submittedName>
</protein>
<keyword evidence="2" id="KW-1185">Reference proteome</keyword>
<evidence type="ECO:0000313" key="2">
    <source>
        <dbReference type="Proteomes" id="UP000202419"/>
    </source>
</evidence>
<dbReference type="KEGG" id="vg:5659225"/>